<feature type="region of interest" description="Disordered" evidence="8">
    <location>
        <begin position="529"/>
        <end position="548"/>
    </location>
</feature>
<evidence type="ECO:0000256" key="6">
    <source>
        <dbReference type="ARBA" id="ARBA00022884"/>
    </source>
</evidence>
<dbReference type="InterPro" id="IPR014001">
    <property type="entry name" value="Helicase_ATP-bd"/>
</dbReference>
<reference evidence="13 14" key="1">
    <citation type="submission" date="2019-07" db="EMBL/GenBank/DDBJ databases">
        <title>De Novo Assembly of kiwifruit Actinidia rufa.</title>
        <authorList>
            <person name="Sugita-Konishi S."/>
            <person name="Sato K."/>
            <person name="Mori E."/>
            <person name="Abe Y."/>
            <person name="Kisaki G."/>
            <person name="Hamano K."/>
            <person name="Suezawa K."/>
            <person name="Otani M."/>
            <person name="Fukuda T."/>
            <person name="Manabe T."/>
            <person name="Gomi K."/>
            <person name="Tabuchi M."/>
            <person name="Akimitsu K."/>
            <person name="Kataoka I."/>
        </authorList>
    </citation>
    <scope>NUCLEOTIDE SEQUENCE [LARGE SCALE GENOMIC DNA]</scope>
    <source>
        <strain evidence="14">cv. Fuchu</strain>
    </source>
</reference>
<name>A0A7J0FZZ8_9ERIC</name>
<dbReference type="SMART" id="SM00487">
    <property type="entry name" value="DEXDc"/>
    <property type="match status" value="1"/>
</dbReference>
<keyword evidence="3" id="KW-0378">Hydrolase</keyword>
<gene>
    <name evidence="13" type="ORF">Acr_16g0008770</name>
</gene>
<protein>
    <recommendedName>
        <fullName evidence="1">RNA helicase</fullName>
        <ecNumber evidence="1">3.6.4.13</ecNumber>
    </recommendedName>
</protein>
<keyword evidence="14" id="KW-1185">Reference proteome</keyword>
<evidence type="ECO:0000259" key="11">
    <source>
        <dbReference type="PROSITE" id="PS51194"/>
    </source>
</evidence>
<feature type="transmembrane region" description="Helical" evidence="9">
    <location>
        <begin position="505"/>
        <end position="523"/>
    </location>
</feature>
<dbReference type="GO" id="GO:0016787">
    <property type="term" value="F:hydrolase activity"/>
    <property type="evidence" value="ECO:0007669"/>
    <property type="project" value="UniProtKB-KW"/>
</dbReference>
<dbReference type="PROSITE" id="PS51192">
    <property type="entry name" value="HELICASE_ATP_BIND_1"/>
    <property type="match status" value="1"/>
</dbReference>
<feature type="domain" description="DEAD-box RNA helicase Q" evidence="12">
    <location>
        <begin position="98"/>
        <end position="126"/>
    </location>
</feature>
<dbReference type="PROSITE" id="PS51194">
    <property type="entry name" value="HELICASE_CTER"/>
    <property type="match status" value="1"/>
</dbReference>
<evidence type="ECO:0000256" key="9">
    <source>
        <dbReference type="SAM" id="Phobius"/>
    </source>
</evidence>
<keyword evidence="6" id="KW-0694">RNA-binding</keyword>
<keyword evidence="9" id="KW-0472">Membrane</keyword>
<dbReference type="FunFam" id="3.40.50.300:FF:000008">
    <property type="entry name" value="ATP-dependent RNA helicase RhlB"/>
    <property type="match status" value="1"/>
</dbReference>
<proteinExistence type="predicted"/>
<dbReference type="Pfam" id="PF00270">
    <property type="entry name" value="DEAD"/>
    <property type="match status" value="1"/>
</dbReference>
<dbReference type="SUPFAM" id="SSF52540">
    <property type="entry name" value="P-loop containing nucleoside triphosphate hydrolases"/>
    <property type="match status" value="2"/>
</dbReference>
<dbReference type="OrthoDB" id="196131at2759"/>
<feature type="region of interest" description="Disordered" evidence="8">
    <location>
        <begin position="447"/>
        <end position="497"/>
    </location>
</feature>
<organism evidence="13 14">
    <name type="scientific">Actinidia rufa</name>
    <dbReference type="NCBI Taxonomy" id="165716"/>
    <lineage>
        <taxon>Eukaryota</taxon>
        <taxon>Viridiplantae</taxon>
        <taxon>Streptophyta</taxon>
        <taxon>Embryophyta</taxon>
        <taxon>Tracheophyta</taxon>
        <taxon>Spermatophyta</taxon>
        <taxon>Magnoliopsida</taxon>
        <taxon>eudicotyledons</taxon>
        <taxon>Gunneridae</taxon>
        <taxon>Pentapetalae</taxon>
        <taxon>asterids</taxon>
        <taxon>Ericales</taxon>
        <taxon>Actinidiaceae</taxon>
        <taxon>Actinidia</taxon>
    </lineage>
</organism>
<feature type="compositionally biased region" description="Gly residues" evidence="8">
    <location>
        <begin position="22"/>
        <end position="31"/>
    </location>
</feature>
<dbReference type="Proteomes" id="UP000585474">
    <property type="component" value="Unassembled WGS sequence"/>
</dbReference>
<evidence type="ECO:0000256" key="8">
    <source>
        <dbReference type="SAM" id="MobiDB-lite"/>
    </source>
</evidence>
<evidence type="ECO:0000259" key="10">
    <source>
        <dbReference type="PROSITE" id="PS51192"/>
    </source>
</evidence>
<evidence type="ECO:0000256" key="1">
    <source>
        <dbReference type="ARBA" id="ARBA00012552"/>
    </source>
</evidence>
<dbReference type="GO" id="GO:0003724">
    <property type="term" value="F:RNA helicase activity"/>
    <property type="evidence" value="ECO:0007669"/>
    <property type="project" value="UniProtKB-EC"/>
</dbReference>
<dbReference type="Gene3D" id="3.40.50.300">
    <property type="entry name" value="P-loop containing nucleotide triphosphate hydrolases"/>
    <property type="match status" value="2"/>
</dbReference>
<dbReference type="GO" id="GO:0003723">
    <property type="term" value="F:RNA binding"/>
    <property type="evidence" value="ECO:0007669"/>
    <property type="project" value="UniProtKB-KW"/>
</dbReference>
<dbReference type="AlphaFoldDB" id="A0A7J0FZZ8"/>
<keyword evidence="9" id="KW-1133">Transmembrane helix</keyword>
<evidence type="ECO:0000313" key="14">
    <source>
        <dbReference type="Proteomes" id="UP000585474"/>
    </source>
</evidence>
<keyword evidence="9" id="KW-0812">Transmembrane</keyword>
<dbReference type="Pfam" id="PF00271">
    <property type="entry name" value="Helicase_C"/>
    <property type="match status" value="1"/>
</dbReference>
<evidence type="ECO:0000313" key="13">
    <source>
        <dbReference type="EMBL" id="GFZ04253.1"/>
    </source>
</evidence>
<sequence length="636" mass="70545">MSRYDSRSADPGSYRDRKSDSGFGGASGYGGARSSSSRRDYDGAETPRKLDLDGLTPFEKNFYAESASVAEMSERDVEEYRRRREITVEGRDVPKPVKAFRDVGFPDYVMQEIAKAGFTEPTAIQAQGWPMALKGRDLIGIAETGSGKTLAYLLPAIVHVNAQPILAPGDGPIVLVLAPTRELAVQIQQEATKFGASSRIKNTCIYGGVPKGPQVRDLQKGVEIVIATPGRLIDMLETHQTNLRRIRPDRQTLYWSATWPKEVEQLARRFLYSPYKVVIGSPDLKANHAIRQHVEIVSENQKYNKLVKLLEDIMDGSRILVFMDTKKGCDQITRQLRMDGWPALSIHGDKSQAERDWVLSEFKAGKSPIMTATDVAARGLDVKDVKYVINYDFPGSLEDYVHRIGRTGRAGAKGTAYTFFTAANARFAKDLINILEEAGQKVSPELAAMGRGAPPPPAQLNQRAEESTSPPSPSPSSMGTPPSAKAPPPPPPQPPRESFARRYKFVWPLLLTVNIAVGAYLFMRTKKKDTDTHEEVPNVPTTRGPTTVATVAGPVTEKTISPSPPIIEPEMLRDPIPENQQRELFKWLLEEKRKVKPKDSGEKKCIDEEKAILKQFIRAKSIPSLWYVNISSSPQH</sequence>
<dbReference type="EC" id="3.6.4.13" evidence="1"/>
<comment type="caution">
    <text evidence="13">The sequence shown here is derived from an EMBL/GenBank/DDBJ whole genome shotgun (WGS) entry which is preliminary data.</text>
</comment>
<feature type="short sequence motif" description="Q motif" evidence="7">
    <location>
        <begin position="98"/>
        <end position="126"/>
    </location>
</feature>
<evidence type="ECO:0000256" key="7">
    <source>
        <dbReference type="PROSITE-ProRule" id="PRU00552"/>
    </source>
</evidence>
<dbReference type="CDD" id="cd18787">
    <property type="entry name" value="SF2_C_DEAD"/>
    <property type="match status" value="1"/>
</dbReference>
<feature type="compositionally biased region" description="Pro residues" evidence="8">
    <location>
        <begin position="484"/>
        <end position="495"/>
    </location>
</feature>
<dbReference type="InterPro" id="IPR014014">
    <property type="entry name" value="RNA_helicase_DEAD_Q_motif"/>
</dbReference>
<evidence type="ECO:0000259" key="12">
    <source>
        <dbReference type="PROSITE" id="PS51195"/>
    </source>
</evidence>
<keyword evidence="5" id="KW-0067">ATP-binding</keyword>
<dbReference type="InterPro" id="IPR001650">
    <property type="entry name" value="Helicase_C-like"/>
</dbReference>
<evidence type="ECO:0000256" key="3">
    <source>
        <dbReference type="ARBA" id="ARBA00022801"/>
    </source>
</evidence>
<evidence type="ECO:0000256" key="5">
    <source>
        <dbReference type="ARBA" id="ARBA00022840"/>
    </source>
</evidence>
<dbReference type="PANTHER" id="PTHR47958">
    <property type="entry name" value="ATP-DEPENDENT RNA HELICASE DBP3"/>
    <property type="match status" value="1"/>
</dbReference>
<dbReference type="SMART" id="SM00490">
    <property type="entry name" value="HELICc"/>
    <property type="match status" value="1"/>
</dbReference>
<dbReference type="InterPro" id="IPR027417">
    <property type="entry name" value="P-loop_NTPase"/>
</dbReference>
<accession>A0A7J0FZZ8</accession>
<dbReference type="PROSITE" id="PS51195">
    <property type="entry name" value="Q_MOTIF"/>
    <property type="match status" value="1"/>
</dbReference>
<dbReference type="InterPro" id="IPR011545">
    <property type="entry name" value="DEAD/DEAH_box_helicase_dom"/>
</dbReference>
<evidence type="ECO:0000256" key="2">
    <source>
        <dbReference type="ARBA" id="ARBA00022741"/>
    </source>
</evidence>
<keyword evidence="4 13" id="KW-0347">Helicase</keyword>
<feature type="domain" description="Helicase C-terminal" evidence="11">
    <location>
        <begin position="305"/>
        <end position="450"/>
    </location>
</feature>
<keyword evidence="2" id="KW-0547">Nucleotide-binding</keyword>
<feature type="compositionally biased region" description="Basic and acidic residues" evidence="8">
    <location>
        <begin position="37"/>
        <end position="52"/>
    </location>
</feature>
<dbReference type="GO" id="GO:0005524">
    <property type="term" value="F:ATP binding"/>
    <property type="evidence" value="ECO:0007669"/>
    <property type="project" value="UniProtKB-KW"/>
</dbReference>
<dbReference type="EMBL" id="BJWL01000016">
    <property type="protein sequence ID" value="GFZ04253.1"/>
    <property type="molecule type" value="Genomic_DNA"/>
</dbReference>
<feature type="region of interest" description="Disordered" evidence="8">
    <location>
        <begin position="1"/>
        <end position="52"/>
    </location>
</feature>
<feature type="domain" description="Helicase ATP-binding" evidence="10">
    <location>
        <begin position="129"/>
        <end position="277"/>
    </location>
</feature>
<feature type="compositionally biased region" description="Basic and acidic residues" evidence="8">
    <location>
        <begin position="1"/>
        <end position="20"/>
    </location>
</feature>
<evidence type="ECO:0000256" key="4">
    <source>
        <dbReference type="ARBA" id="ARBA00022806"/>
    </source>
</evidence>